<evidence type="ECO:0000256" key="2">
    <source>
        <dbReference type="ARBA" id="ARBA00022741"/>
    </source>
</evidence>
<dbReference type="Pfam" id="PF00270">
    <property type="entry name" value="DEAD"/>
    <property type="match status" value="1"/>
</dbReference>
<dbReference type="Proteomes" id="UP000195570">
    <property type="component" value="Unassembled WGS sequence"/>
</dbReference>
<dbReference type="SMART" id="SM00487">
    <property type="entry name" value="DEXDc"/>
    <property type="match status" value="1"/>
</dbReference>
<dbReference type="VEuPathDB" id="TriTrypDB:TEOVI_000493300"/>
<feature type="domain" description="Helicase C-terminal" evidence="10">
    <location>
        <begin position="279"/>
        <end position="475"/>
    </location>
</feature>
<dbReference type="InterPro" id="IPR011545">
    <property type="entry name" value="DEAD/DEAH_box_helicase_dom"/>
</dbReference>
<dbReference type="GO" id="GO:0005829">
    <property type="term" value="C:cytosol"/>
    <property type="evidence" value="ECO:0007669"/>
    <property type="project" value="TreeGrafter"/>
</dbReference>
<evidence type="ECO:0000313" key="13">
    <source>
        <dbReference type="Proteomes" id="UP000195570"/>
    </source>
</evidence>
<evidence type="ECO:0000259" key="9">
    <source>
        <dbReference type="PROSITE" id="PS51192"/>
    </source>
</evidence>
<feature type="short sequence motif" description="Q motif" evidence="7">
    <location>
        <begin position="11"/>
        <end position="39"/>
    </location>
</feature>
<dbReference type="EC" id="3.6.1.-" evidence="12"/>
<dbReference type="AlphaFoldDB" id="A0A1G4I3N9"/>
<feature type="domain" description="DEAD-box RNA helicase Q" evidence="11">
    <location>
        <begin position="11"/>
        <end position="39"/>
    </location>
</feature>
<evidence type="ECO:0000256" key="7">
    <source>
        <dbReference type="PROSITE-ProRule" id="PRU00552"/>
    </source>
</evidence>
<keyword evidence="5" id="KW-0067">ATP-binding</keyword>
<reference evidence="12" key="1">
    <citation type="submission" date="2016-09" db="EMBL/GenBank/DDBJ databases">
        <authorList>
            <person name="Hebert L."/>
            <person name="Moumen B."/>
        </authorList>
    </citation>
    <scope>NUCLEOTIDE SEQUENCE [LARGE SCALE GENOMIC DNA]</scope>
    <source>
        <strain evidence="12">OVI</strain>
    </source>
</reference>
<dbReference type="RefSeq" id="XP_067077867.1">
    <property type="nucleotide sequence ID" value="XM_067221766.1"/>
</dbReference>
<keyword evidence="13" id="KW-1185">Reference proteome</keyword>
<keyword evidence="6" id="KW-0648">Protein biosynthesis</keyword>
<proteinExistence type="predicted"/>
<name>A0A1G4I3N9_TRYEQ</name>
<sequence length="601" mass="65275">MSGSPSDVVRKAWSDIALDSRLVEAIKKLKWKAPTPVQSACIPLAMKGRDLAIQSQTGTGKTGAFLIPVIQRIITENERACGRRNAQNPVALILLPSEELCKQTVEVANALTRYVKPRIIVNDLTSRVSTANALRLTAAPILVSTAASLGKLCRNGSVTSDDMKPLRCVVIDEADLIMSIAEGSLRAVQSVLPTSAQTILASATLTDGVAQIKGQLLHNPITVSLKPDDGEKEPTGCEGPVGAEDVVLESRVTVRGGAAAAGTLRHYYLVSTDECHHHTLLYALYRLGHIKGKTLVFVNSEDTTYKLHNFLAQLGINALVYDSNLPMNVRVDALRRFQTGKVGTLVCTDGTLESLDRMRGATDGDEETTTSTPRSNSRGKRKSLAAGGDEGGSALHRGIDFSDVSNVILFDGVTNATTSDFSRYTHRVGRAGRGNKDGVAITFLTLHQARKVKQQLRDYLGGTFQSFAPFKQLDRHAASRLQYRVDNVLASITRSSTRRQRVAAVAAELTRSAHLMSHMGDKDSGVLKRILSRSKGDTKCDQTVVDVPEYMRIKGADSAESYRRRVRAPKKHTTAVAKRSAQKRSRDPLGSLTSSLKRRKL</sequence>
<dbReference type="PROSITE" id="PS51194">
    <property type="entry name" value="HELICASE_CTER"/>
    <property type="match status" value="1"/>
</dbReference>
<dbReference type="Gene3D" id="3.40.50.300">
    <property type="entry name" value="P-loop containing nucleotide triphosphate hydrolases"/>
    <property type="match status" value="2"/>
</dbReference>
<evidence type="ECO:0000256" key="6">
    <source>
        <dbReference type="ARBA" id="ARBA00022917"/>
    </source>
</evidence>
<dbReference type="GeneID" id="92378873"/>
<gene>
    <name evidence="12" type="ORF">TEOVI_000493300</name>
</gene>
<evidence type="ECO:0000256" key="3">
    <source>
        <dbReference type="ARBA" id="ARBA00022801"/>
    </source>
</evidence>
<evidence type="ECO:0000259" key="11">
    <source>
        <dbReference type="PROSITE" id="PS51195"/>
    </source>
</evidence>
<dbReference type="InterPro" id="IPR027417">
    <property type="entry name" value="P-loop_NTPase"/>
</dbReference>
<dbReference type="PROSITE" id="PS51192">
    <property type="entry name" value="HELICASE_ATP_BIND_1"/>
    <property type="match status" value="1"/>
</dbReference>
<dbReference type="InterPro" id="IPR014014">
    <property type="entry name" value="RNA_helicase_DEAD_Q_motif"/>
</dbReference>
<dbReference type="GO" id="GO:0003676">
    <property type="term" value="F:nucleic acid binding"/>
    <property type="evidence" value="ECO:0007669"/>
    <property type="project" value="InterPro"/>
</dbReference>
<dbReference type="PANTHER" id="PTHR47959">
    <property type="entry name" value="ATP-DEPENDENT RNA HELICASE RHLE-RELATED"/>
    <property type="match status" value="1"/>
</dbReference>
<feature type="region of interest" description="Disordered" evidence="8">
    <location>
        <begin position="561"/>
        <end position="601"/>
    </location>
</feature>
<accession>A0A1G4I3N9</accession>
<evidence type="ECO:0000256" key="1">
    <source>
        <dbReference type="ARBA" id="ARBA00022540"/>
    </source>
</evidence>
<evidence type="ECO:0000256" key="8">
    <source>
        <dbReference type="SAM" id="MobiDB-lite"/>
    </source>
</evidence>
<dbReference type="GO" id="GO:0016787">
    <property type="term" value="F:hydrolase activity"/>
    <property type="evidence" value="ECO:0007669"/>
    <property type="project" value="UniProtKB-KW"/>
</dbReference>
<keyword evidence="4 12" id="KW-0347">Helicase</keyword>
<organism evidence="12 13">
    <name type="scientific">Trypanosoma equiperdum</name>
    <dbReference type="NCBI Taxonomy" id="5694"/>
    <lineage>
        <taxon>Eukaryota</taxon>
        <taxon>Discoba</taxon>
        <taxon>Euglenozoa</taxon>
        <taxon>Kinetoplastea</taxon>
        <taxon>Metakinetoplastina</taxon>
        <taxon>Trypanosomatida</taxon>
        <taxon>Trypanosomatidae</taxon>
        <taxon>Trypanosoma</taxon>
    </lineage>
</organism>
<dbReference type="SMART" id="SM00490">
    <property type="entry name" value="HELICc"/>
    <property type="match status" value="1"/>
</dbReference>
<evidence type="ECO:0000256" key="5">
    <source>
        <dbReference type="ARBA" id="ARBA00022840"/>
    </source>
</evidence>
<dbReference type="InterPro" id="IPR050079">
    <property type="entry name" value="DEAD_box_RNA_helicase"/>
</dbReference>
<dbReference type="EMBL" id="CZPT02000533">
    <property type="protein sequence ID" value="SCU66413.1"/>
    <property type="molecule type" value="Genomic_DNA"/>
</dbReference>
<dbReference type="CDD" id="cd18787">
    <property type="entry name" value="SF2_C_DEAD"/>
    <property type="match status" value="1"/>
</dbReference>
<feature type="region of interest" description="Disordered" evidence="8">
    <location>
        <begin position="357"/>
        <end position="391"/>
    </location>
</feature>
<dbReference type="InterPro" id="IPR001650">
    <property type="entry name" value="Helicase_C-like"/>
</dbReference>
<dbReference type="SUPFAM" id="SSF52540">
    <property type="entry name" value="P-loop containing nucleoside triphosphate hydrolases"/>
    <property type="match status" value="2"/>
</dbReference>
<evidence type="ECO:0000313" key="12">
    <source>
        <dbReference type="EMBL" id="SCU66413.1"/>
    </source>
</evidence>
<protein>
    <submittedName>
        <fullName evidence="12">ATP-dependent DEAD/H RNA helicase, putative</fullName>
        <ecNumber evidence="12">3.6.1.-</ecNumber>
    </submittedName>
</protein>
<feature type="domain" description="Helicase ATP-binding" evidence="9">
    <location>
        <begin position="42"/>
        <end position="223"/>
    </location>
</feature>
<dbReference type="GO" id="GO:0003743">
    <property type="term" value="F:translation initiation factor activity"/>
    <property type="evidence" value="ECO:0007669"/>
    <property type="project" value="UniProtKB-KW"/>
</dbReference>
<keyword evidence="1" id="KW-0396">Initiation factor</keyword>
<dbReference type="GO" id="GO:0003724">
    <property type="term" value="F:RNA helicase activity"/>
    <property type="evidence" value="ECO:0007669"/>
    <property type="project" value="InterPro"/>
</dbReference>
<dbReference type="GO" id="GO:0005524">
    <property type="term" value="F:ATP binding"/>
    <property type="evidence" value="ECO:0007669"/>
    <property type="project" value="UniProtKB-KW"/>
</dbReference>
<dbReference type="PROSITE" id="PS51195">
    <property type="entry name" value="Q_MOTIF"/>
    <property type="match status" value="1"/>
</dbReference>
<comment type="caution">
    <text evidence="12">The sequence shown here is derived from an EMBL/GenBank/DDBJ whole genome shotgun (WGS) entry which is preliminary data.</text>
</comment>
<keyword evidence="2" id="KW-0547">Nucleotide-binding</keyword>
<feature type="compositionally biased region" description="Basic residues" evidence="8">
    <location>
        <begin position="564"/>
        <end position="573"/>
    </location>
</feature>
<evidence type="ECO:0000259" key="10">
    <source>
        <dbReference type="PROSITE" id="PS51194"/>
    </source>
</evidence>
<keyword evidence="3 12" id="KW-0378">Hydrolase</keyword>
<evidence type="ECO:0000256" key="4">
    <source>
        <dbReference type="ARBA" id="ARBA00022806"/>
    </source>
</evidence>
<dbReference type="Pfam" id="PF00271">
    <property type="entry name" value="Helicase_C"/>
    <property type="match status" value="2"/>
</dbReference>
<dbReference type="InterPro" id="IPR014001">
    <property type="entry name" value="Helicase_ATP-bd"/>
</dbReference>
<dbReference type="PANTHER" id="PTHR47959:SF1">
    <property type="entry name" value="ATP-DEPENDENT RNA HELICASE DBPA"/>
    <property type="match status" value="1"/>
</dbReference>